<comment type="caution">
    <text evidence="2">The sequence shown here is derived from an EMBL/GenBank/DDBJ whole genome shotgun (WGS) entry which is preliminary data.</text>
</comment>
<feature type="region of interest" description="Disordered" evidence="1">
    <location>
        <begin position="479"/>
        <end position="510"/>
    </location>
</feature>
<proteinExistence type="predicted"/>
<sequence>MPPVTPSHIYALSRVLPFTQTSPKPQDEDILNESRSIIETKPFLNGLALLLVRNTFDDYAAVSIVRDPPRTMIYYTKSQTLGADYNAAAALEKIKQALLNTKIDHFAEFLSLSVELCFERILFKTAVLGEVAGVLGITPDTPNGDFTIICVPDEEVVWKYILDKYKDKSESGGGRRQLEKSTLKRVIRSFFLEVPKRGVGKEVIEGYLKMAGLLTEILSNGLELWSTGALASSSMLLGGNEEKNCGVFLAKKEFGTIGVELEKIYEEAEVLMGRIVDVVRDVGAYAKAAADIAWFVDADVDFRRSVLERRVTFQEVKPMEPTSVEIIGKPVDLINKFLRKSGRAAITDAGILRAFSEWPESRLKDVGGTITCNVHCELNLILHVIKREYYKRNGYNVYLSYGCSEASCYLCEVYIEALRTHLVGEELQKLLTGTLESEVEKRQDGTDDFSAAIVSQLKGFTSQPGKTLRGWFSGMTQQETGRASSAESQNRRASEQQRKQEVKSVSVPQPQSINLQEERFENPGYSRGYRKICTEWQFPKGTPAVVRREVEKSVEAKLRYIYTVTRASGRKSGDFNKASTITDSNKLEDLPPTILQARPGANTGRADEASPDVALRQ</sequence>
<feature type="compositionally biased region" description="Basic and acidic residues" evidence="1">
    <location>
        <begin position="489"/>
        <end position="502"/>
    </location>
</feature>
<protein>
    <submittedName>
        <fullName evidence="2">Uncharacterized protein</fullName>
    </submittedName>
</protein>
<dbReference type="Pfam" id="PF14441">
    <property type="entry name" value="OTT_1508_deam"/>
    <property type="match status" value="1"/>
</dbReference>
<dbReference type="Proteomes" id="UP001373714">
    <property type="component" value="Unassembled WGS sequence"/>
</dbReference>
<accession>A0AAV9VLW9</accession>
<dbReference type="InterPro" id="IPR027796">
    <property type="entry name" value="OTT_1508_deam-like"/>
</dbReference>
<gene>
    <name evidence="2" type="ORF">TWF730_000188</name>
</gene>
<evidence type="ECO:0000313" key="2">
    <source>
        <dbReference type="EMBL" id="KAK6362732.1"/>
    </source>
</evidence>
<dbReference type="AlphaFoldDB" id="A0AAV9VLW9"/>
<organism evidence="2 3">
    <name type="scientific">Orbilia blumenaviensis</name>
    <dbReference type="NCBI Taxonomy" id="1796055"/>
    <lineage>
        <taxon>Eukaryota</taxon>
        <taxon>Fungi</taxon>
        <taxon>Dikarya</taxon>
        <taxon>Ascomycota</taxon>
        <taxon>Pezizomycotina</taxon>
        <taxon>Orbiliomycetes</taxon>
        <taxon>Orbiliales</taxon>
        <taxon>Orbiliaceae</taxon>
        <taxon>Orbilia</taxon>
    </lineage>
</organism>
<evidence type="ECO:0000313" key="3">
    <source>
        <dbReference type="Proteomes" id="UP001373714"/>
    </source>
</evidence>
<dbReference type="EMBL" id="JAVHNS010000001">
    <property type="protein sequence ID" value="KAK6362732.1"/>
    <property type="molecule type" value="Genomic_DNA"/>
</dbReference>
<name>A0AAV9VLW9_9PEZI</name>
<feature type="compositionally biased region" description="Polar residues" evidence="1">
    <location>
        <begin position="479"/>
        <end position="488"/>
    </location>
</feature>
<evidence type="ECO:0000256" key="1">
    <source>
        <dbReference type="SAM" id="MobiDB-lite"/>
    </source>
</evidence>
<keyword evidence="3" id="KW-1185">Reference proteome</keyword>
<reference evidence="2 3" key="1">
    <citation type="submission" date="2019-10" db="EMBL/GenBank/DDBJ databases">
        <authorList>
            <person name="Palmer J.M."/>
        </authorList>
    </citation>
    <scope>NUCLEOTIDE SEQUENCE [LARGE SCALE GENOMIC DNA]</scope>
    <source>
        <strain evidence="2 3">TWF730</strain>
    </source>
</reference>
<feature type="region of interest" description="Disordered" evidence="1">
    <location>
        <begin position="576"/>
        <end position="617"/>
    </location>
</feature>